<keyword evidence="10" id="KW-1185">Reference proteome</keyword>
<evidence type="ECO:0000256" key="7">
    <source>
        <dbReference type="SAM" id="Phobius"/>
    </source>
</evidence>
<dbReference type="Proteomes" id="UP000262004">
    <property type="component" value="Chromosome"/>
</dbReference>
<dbReference type="KEGG" id="htl:HPTL_1300"/>
<keyword evidence="4 7" id="KW-0812">Transmembrane</keyword>
<sequence length="556" mass="60900">MTEHENLLTQLPEAQPATPSGAGFARWAIWLLPITALVIAFWVGYQAWRDAGVTVSVRFPTAAGIEAGKTRVRYKEVEVGRVTVVTLDPALDQVVVTLSINRDVARHLRADARFWVVKPRVTARAVTGLETLLSGAYITFDPGKNGARQSHYQGLNEPPLVSAEGGGKRFVLTSRTAAPLEVGTPLYFRGLAVGEVVGAALDPEGTLRVSVFVRAPYDEQVRVGSRFWVQQAARVEIGGRGIVAEVASGLALLHGGIAFDWRPPWGDAAQAAEGHSFPLYANAQEAENPAPEFRLIFRLRLPEGVSGLYPRTPVFFSGFEVGQVLGVLPRFDERTERVSPEVWIEVWPERLDLPKDEARVKAIFAAWVKEGLRAQPKPMSLLTGQKMIDLVFVPRAAPAELVWEGGYPTFPALPAAFDEVARTVTQLATDLRDAPWKELITELRDAAHGLRALLDAQDPHSAARQLRSVLQRTDRLLAELDRAPKAVMATLAQVRETLATLEKLTASLAEDWGDQGVPRAQLQAVLQSTQRAARAVELLAEELARHPESLIRGKAQ</sequence>
<evidence type="ECO:0000313" key="10">
    <source>
        <dbReference type="Proteomes" id="UP000262004"/>
    </source>
</evidence>
<proteinExistence type="predicted"/>
<feature type="transmembrane region" description="Helical" evidence="7">
    <location>
        <begin position="27"/>
        <end position="48"/>
    </location>
</feature>
<accession>A0A2Z6DYG3</accession>
<evidence type="ECO:0000256" key="4">
    <source>
        <dbReference type="ARBA" id="ARBA00022692"/>
    </source>
</evidence>
<dbReference type="GO" id="GO:0005886">
    <property type="term" value="C:plasma membrane"/>
    <property type="evidence" value="ECO:0007669"/>
    <property type="project" value="UniProtKB-SubCell"/>
</dbReference>
<evidence type="ECO:0000256" key="6">
    <source>
        <dbReference type="ARBA" id="ARBA00023136"/>
    </source>
</evidence>
<evidence type="ECO:0000313" key="9">
    <source>
        <dbReference type="EMBL" id="BBD77564.1"/>
    </source>
</evidence>
<comment type="subcellular location">
    <subcellularLocation>
        <location evidence="1">Cell inner membrane</location>
    </subcellularLocation>
</comment>
<dbReference type="PANTHER" id="PTHR30462">
    <property type="entry name" value="INTERMEMBRANE TRANSPORT PROTEIN PQIB-RELATED"/>
    <property type="match status" value="1"/>
</dbReference>
<evidence type="ECO:0000256" key="3">
    <source>
        <dbReference type="ARBA" id="ARBA00022519"/>
    </source>
</evidence>
<dbReference type="InterPro" id="IPR003399">
    <property type="entry name" value="Mce/MlaD"/>
</dbReference>
<name>A0A2Z6DYG3_HYDTE</name>
<dbReference type="EMBL" id="AP018558">
    <property type="protein sequence ID" value="BBD77564.1"/>
    <property type="molecule type" value="Genomic_DNA"/>
</dbReference>
<keyword evidence="3" id="KW-0997">Cell inner membrane</keyword>
<keyword evidence="5 7" id="KW-1133">Transmembrane helix</keyword>
<organism evidence="9 10">
    <name type="scientific">Hydrogenophilus thermoluteolus</name>
    <name type="common">Pseudomonas hydrogenothermophila</name>
    <dbReference type="NCBI Taxonomy" id="297"/>
    <lineage>
        <taxon>Bacteria</taxon>
        <taxon>Pseudomonadati</taxon>
        <taxon>Pseudomonadota</taxon>
        <taxon>Hydrogenophilia</taxon>
        <taxon>Hydrogenophilales</taxon>
        <taxon>Hydrogenophilaceae</taxon>
        <taxon>Hydrogenophilus</taxon>
    </lineage>
</organism>
<reference evidence="9 10" key="1">
    <citation type="submission" date="2018-04" db="EMBL/GenBank/DDBJ databases">
        <title>Complete genome sequence of Hydrogenophilus thermoluteolus TH-1.</title>
        <authorList>
            <person name="Arai H."/>
        </authorList>
    </citation>
    <scope>NUCLEOTIDE SEQUENCE [LARGE SCALE GENOMIC DNA]</scope>
    <source>
        <strain evidence="9 10">TH-1</strain>
    </source>
</reference>
<dbReference type="RefSeq" id="WP_170141293.1">
    <property type="nucleotide sequence ID" value="NZ_AP018558.1"/>
</dbReference>
<keyword evidence="2" id="KW-1003">Cell membrane</keyword>
<keyword evidence="6 7" id="KW-0472">Membrane</keyword>
<feature type="domain" description="Mce/MlaD" evidence="8">
    <location>
        <begin position="52"/>
        <end position="143"/>
    </location>
</feature>
<protein>
    <submittedName>
        <fullName evidence="9">Paraquat-inducible protein B</fullName>
    </submittedName>
</protein>
<dbReference type="Pfam" id="PF02470">
    <property type="entry name" value="MlaD"/>
    <property type="match status" value="2"/>
</dbReference>
<evidence type="ECO:0000259" key="8">
    <source>
        <dbReference type="Pfam" id="PF02470"/>
    </source>
</evidence>
<dbReference type="InterPro" id="IPR051800">
    <property type="entry name" value="PqiA-PqiB_transport"/>
</dbReference>
<evidence type="ECO:0000256" key="1">
    <source>
        <dbReference type="ARBA" id="ARBA00004533"/>
    </source>
</evidence>
<dbReference type="AlphaFoldDB" id="A0A2Z6DYG3"/>
<gene>
    <name evidence="9" type="ORF">HPTL_1300</name>
</gene>
<dbReference type="PANTHER" id="PTHR30462:SF0">
    <property type="entry name" value="INTERMEMBRANE TRANSPORT PROTEIN YEBT"/>
    <property type="match status" value="1"/>
</dbReference>
<evidence type="ECO:0000256" key="2">
    <source>
        <dbReference type="ARBA" id="ARBA00022475"/>
    </source>
</evidence>
<feature type="domain" description="Mce/MlaD" evidence="8">
    <location>
        <begin position="167"/>
        <end position="238"/>
    </location>
</feature>
<evidence type="ECO:0000256" key="5">
    <source>
        <dbReference type="ARBA" id="ARBA00022989"/>
    </source>
</evidence>